<comment type="caution">
    <text evidence="1">The sequence shown here is derived from an EMBL/GenBank/DDBJ whole genome shotgun (WGS) entry which is preliminary data.</text>
</comment>
<name>A0A437SNW1_BACTU</name>
<protein>
    <submittedName>
        <fullName evidence="1">Uncharacterized protein</fullName>
    </submittedName>
</protein>
<dbReference type="AlphaFoldDB" id="A0A437SNW1"/>
<sequence>MKYRCYVRWTHSGREYLSEFTTETANPEEWLIQDITKCYNKQFRYTIDGRLTGVELERM</sequence>
<dbReference type="Proteomes" id="UP000286687">
    <property type="component" value="Unassembled WGS sequence"/>
</dbReference>
<dbReference type="EMBL" id="LDER01000117">
    <property type="protein sequence ID" value="RVU64941.1"/>
    <property type="molecule type" value="Genomic_DNA"/>
</dbReference>
<organism evidence="1 2">
    <name type="scientific">Bacillus thuringiensis</name>
    <dbReference type="NCBI Taxonomy" id="1428"/>
    <lineage>
        <taxon>Bacteria</taxon>
        <taxon>Bacillati</taxon>
        <taxon>Bacillota</taxon>
        <taxon>Bacilli</taxon>
        <taxon>Bacillales</taxon>
        <taxon>Bacillaceae</taxon>
        <taxon>Bacillus</taxon>
        <taxon>Bacillus cereus group</taxon>
    </lineage>
</organism>
<accession>A0A437SNW1</accession>
<proteinExistence type="predicted"/>
<evidence type="ECO:0000313" key="2">
    <source>
        <dbReference type="Proteomes" id="UP000286687"/>
    </source>
</evidence>
<reference evidence="1 2" key="1">
    <citation type="submission" date="2018-01" db="EMBL/GenBank/DDBJ databases">
        <title>Complete genome sequence of G25-42.</title>
        <authorList>
            <person name="Zheng Z."/>
            <person name="Sun M."/>
        </authorList>
    </citation>
    <scope>NUCLEOTIDE SEQUENCE [LARGE SCALE GENOMIC DNA]</scope>
    <source>
        <strain evidence="1 2">G25-42</strain>
    </source>
</reference>
<evidence type="ECO:0000313" key="1">
    <source>
        <dbReference type="EMBL" id="RVU64941.1"/>
    </source>
</evidence>
<gene>
    <name evidence="1" type="ORF">BM74_06785</name>
</gene>